<dbReference type="PROSITE" id="PS50893">
    <property type="entry name" value="ABC_TRANSPORTER_2"/>
    <property type="match status" value="1"/>
</dbReference>
<reference evidence="6 7" key="1">
    <citation type="submission" date="2014-08" db="EMBL/GenBank/DDBJ databases">
        <title>Whole genome shotgun sequence of Rhizobium rubi NBRC 13261.</title>
        <authorList>
            <person name="Katano-Makiyama Y."/>
            <person name="Hosoyama A."/>
            <person name="Hashimoto M."/>
            <person name="Hosoyama Y."/>
            <person name="Noguchi M."/>
            <person name="Tsuchikane K."/>
            <person name="Uohara A."/>
            <person name="Ohji S."/>
            <person name="Ichikawa N."/>
            <person name="Kimura A."/>
            <person name="Yamazoe A."/>
            <person name="Fujita N."/>
        </authorList>
    </citation>
    <scope>NUCLEOTIDE SEQUENCE [LARGE SCALE GENOMIC DNA]</scope>
    <source>
        <strain evidence="6 7">NBRC 13261</strain>
    </source>
</reference>
<keyword evidence="2" id="KW-0813">Transport</keyword>
<dbReference type="GO" id="GO:0005524">
    <property type="term" value="F:ATP binding"/>
    <property type="evidence" value="ECO:0007669"/>
    <property type="project" value="UniProtKB-KW"/>
</dbReference>
<comment type="caution">
    <text evidence="6">The sequence shown here is derived from an EMBL/GenBank/DDBJ whole genome shotgun (WGS) entry which is preliminary data.</text>
</comment>
<accession>A0A081CYX6</accession>
<dbReference type="PANTHER" id="PTHR46743:SF2">
    <property type="entry name" value="TEICHOIC ACIDS EXPORT ATP-BINDING PROTEIN TAGH"/>
    <property type="match status" value="1"/>
</dbReference>
<dbReference type="GO" id="GO:0140359">
    <property type="term" value="F:ABC-type transporter activity"/>
    <property type="evidence" value="ECO:0007669"/>
    <property type="project" value="InterPro"/>
</dbReference>
<dbReference type="InterPro" id="IPR027417">
    <property type="entry name" value="P-loop_NTPase"/>
</dbReference>
<keyword evidence="4 6" id="KW-0067">ATP-binding</keyword>
<evidence type="ECO:0000256" key="4">
    <source>
        <dbReference type="ARBA" id="ARBA00022840"/>
    </source>
</evidence>
<dbReference type="AlphaFoldDB" id="A0A081CYX6"/>
<dbReference type="RefSeq" id="WP_045231420.1">
    <property type="nucleotide sequence ID" value="NZ_BBJU01000022.1"/>
</dbReference>
<dbReference type="Pfam" id="PF00005">
    <property type="entry name" value="ABC_tran"/>
    <property type="match status" value="1"/>
</dbReference>
<protein>
    <submittedName>
        <fullName evidence="6">Putative capsule polysaccharide export ATP-binding protein</fullName>
    </submittedName>
</protein>
<proteinExistence type="inferred from homology"/>
<dbReference type="eggNOG" id="COG1134">
    <property type="taxonomic scope" value="Bacteria"/>
</dbReference>
<evidence type="ECO:0000259" key="5">
    <source>
        <dbReference type="PROSITE" id="PS50893"/>
    </source>
</evidence>
<dbReference type="PROSITE" id="PS00211">
    <property type="entry name" value="ABC_TRANSPORTER_1"/>
    <property type="match status" value="1"/>
</dbReference>
<keyword evidence="3" id="KW-0547">Nucleotide-binding</keyword>
<dbReference type="SUPFAM" id="SSF52540">
    <property type="entry name" value="P-loop containing nucleoside triphosphate hydrolases"/>
    <property type="match status" value="1"/>
</dbReference>
<dbReference type="SMART" id="SM00382">
    <property type="entry name" value="AAA"/>
    <property type="match status" value="1"/>
</dbReference>
<dbReference type="OrthoDB" id="9778870at2"/>
<dbReference type="EMBL" id="BBJU01000022">
    <property type="protein sequence ID" value="GAK71872.1"/>
    <property type="molecule type" value="Genomic_DNA"/>
</dbReference>
<dbReference type="InterPro" id="IPR017871">
    <property type="entry name" value="ABC_transporter-like_CS"/>
</dbReference>
<evidence type="ECO:0000256" key="3">
    <source>
        <dbReference type="ARBA" id="ARBA00022741"/>
    </source>
</evidence>
<dbReference type="Gene3D" id="3.40.50.300">
    <property type="entry name" value="P-loop containing nucleotide triphosphate hydrolases"/>
    <property type="match status" value="1"/>
</dbReference>
<gene>
    <name evidence="6" type="ORF">RRU01S_22_00050</name>
</gene>
<dbReference type="CDD" id="cd03220">
    <property type="entry name" value="ABC_KpsT_Wzt"/>
    <property type="match status" value="1"/>
</dbReference>
<evidence type="ECO:0000256" key="2">
    <source>
        <dbReference type="ARBA" id="ARBA00022448"/>
    </source>
</evidence>
<organism evidence="6 7">
    <name type="scientific">Agrobacterium rubi TR3 = NBRC 13261</name>
    <dbReference type="NCBI Taxonomy" id="1368415"/>
    <lineage>
        <taxon>Bacteria</taxon>
        <taxon>Pseudomonadati</taxon>
        <taxon>Pseudomonadota</taxon>
        <taxon>Alphaproteobacteria</taxon>
        <taxon>Hyphomicrobiales</taxon>
        <taxon>Rhizobiaceae</taxon>
        <taxon>Rhizobium/Agrobacterium group</taxon>
        <taxon>Agrobacterium</taxon>
    </lineage>
</organism>
<evidence type="ECO:0000313" key="6">
    <source>
        <dbReference type="EMBL" id="GAK71872.1"/>
    </source>
</evidence>
<evidence type="ECO:0000313" key="7">
    <source>
        <dbReference type="Proteomes" id="UP000028701"/>
    </source>
</evidence>
<dbReference type="InterPro" id="IPR003439">
    <property type="entry name" value="ABC_transporter-like_ATP-bd"/>
</dbReference>
<name>A0A081CYX6_9HYPH</name>
<comment type="similarity">
    <text evidence="1">Belongs to the ABC transporter superfamily.</text>
</comment>
<feature type="domain" description="ABC transporter" evidence="5">
    <location>
        <begin position="2"/>
        <end position="215"/>
    </location>
</feature>
<dbReference type="Proteomes" id="UP000028701">
    <property type="component" value="Unassembled WGS sequence"/>
</dbReference>
<dbReference type="PANTHER" id="PTHR46743">
    <property type="entry name" value="TEICHOIC ACIDS EXPORT ATP-BINDING PROTEIN TAGH"/>
    <property type="match status" value="1"/>
</dbReference>
<dbReference type="GO" id="GO:0016887">
    <property type="term" value="F:ATP hydrolysis activity"/>
    <property type="evidence" value="ECO:0007669"/>
    <property type="project" value="InterPro"/>
</dbReference>
<dbReference type="InterPro" id="IPR050683">
    <property type="entry name" value="Bact_Polysacc_Export_ATP-bd"/>
</dbReference>
<dbReference type="InterPro" id="IPR003593">
    <property type="entry name" value="AAA+_ATPase"/>
</dbReference>
<dbReference type="InterPro" id="IPR015860">
    <property type="entry name" value="ABC_transpr_TagH-like"/>
</dbReference>
<dbReference type="GO" id="GO:0016020">
    <property type="term" value="C:membrane"/>
    <property type="evidence" value="ECO:0007669"/>
    <property type="project" value="InterPro"/>
</dbReference>
<sequence length="217" mass="24716">MIRFTNVSKYFKTQNHKKIILDKVNIDFHRGYSYGILGVNGAGKSTTMRMIAGTILPNSGRISKDVRVSWPLGFAGGFNTDMTGKENLNFVARAYGEDVLRVSRFVEEFAELGDYINAPYRTYSSGMAARLAFGLSMAIQFDCYLVDEITAVGDARFQERCREAFDQRRKNSDIIMISHGMDTIKTYCDKALLLVDGRMIFYDDVEHAIEAYYRLNR</sequence>
<evidence type="ECO:0000256" key="1">
    <source>
        <dbReference type="ARBA" id="ARBA00005417"/>
    </source>
</evidence>